<proteinExistence type="predicted"/>
<feature type="compositionally biased region" description="Basic and acidic residues" evidence="1">
    <location>
        <begin position="98"/>
        <end position="108"/>
    </location>
</feature>
<evidence type="ECO:0000256" key="1">
    <source>
        <dbReference type="SAM" id="MobiDB-lite"/>
    </source>
</evidence>
<accession>A0A0J7KX98</accession>
<dbReference type="EMBL" id="LBMM01002355">
    <property type="protein sequence ID" value="KMQ94933.1"/>
    <property type="molecule type" value="Genomic_DNA"/>
</dbReference>
<keyword evidence="3" id="KW-1185">Reference proteome</keyword>
<gene>
    <name evidence="2" type="ORF">RF55_4879</name>
</gene>
<name>A0A0J7KX98_LASNI</name>
<evidence type="ECO:0000313" key="2">
    <source>
        <dbReference type="EMBL" id="KMQ94933.1"/>
    </source>
</evidence>
<dbReference type="AlphaFoldDB" id="A0A0J7KX98"/>
<organism evidence="2 3">
    <name type="scientific">Lasius niger</name>
    <name type="common">Black garden ant</name>
    <dbReference type="NCBI Taxonomy" id="67767"/>
    <lineage>
        <taxon>Eukaryota</taxon>
        <taxon>Metazoa</taxon>
        <taxon>Ecdysozoa</taxon>
        <taxon>Arthropoda</taxon>
        <taxon>Hexapoda</taxon>
        <taxon>Insecta</taxon>
        <taxon>Pterygota</taxon>
        <taxon>Neoptera</taxon>
        <taxon>Endopterygota</taxon>
        <taxon>Hymenoptera</taxon>
        <taxon>Apocrita</taxon>
        <taxon>Aculeata</taxon>
        <taxon>Formicoidea</taxon>
        <taxon>Formicidae</taxon>
        <taxon>Formicinae</taxon>
        <taxon>Lasius</taxon>
        <taxon>Lasius</taxon>
    </lineage>
</organism>
<sequence>MMRRGQFGLWILRPRQDTITTVEPSVCSVVNVVQSFPSREDVMETIDDFPCWVFLNYSVGVVVGQELLHNTSVLFCKPFCKRNAEDGPKKGLKRSSLNKKDYNRSLSA</sequence>
<evidence type="ECO:0000313" key="3">
    <source>
        <dbReference type="Proteomes" id="UP000036403"/>
    </source>
</evidence>
<dbReference type="PaxDb" id="67767-A0A0J7KX98"/>
<dbReference type="Proteomes" id="UP000036403">
    <property type="component" value="Unassembled WGS sequence"/>
</dbReference>
<reference evidence="2 3" key="1">
    <citation type="submission" date="2015-04" db="EMBL/GenBank/DDBJ databases">
        <title>Lasius niger genome sequencing.</title>
        <authorList>
            <person name="Konorov E.A."/>
            <person name="Nikitin M.A."/>
            <person name="Kirill M.V."/>
            <person name="Chang P."/>
        </authorList>
    </citation>
    <scope>NUCLEOTIDE SEQUENCE [LARGE SCALE GENOMIC DNA]</scope>
    <source>
        <tissue evidence="2">Whole</tissue>
    </source>
</reference>
<feature type="region of interest" description="Disordered" evidence="1">
    <location>
        <begin position="83"/>
        <end position="108"/>
    </location>
</feature>
<protein>
    <submittedName>
        <fullName evidence="2">Uncharacterized protein</fullName>
    </submittedName>
</protein>
<comment type="caution">
    <text evidence="2">The sequence shown here is derived from an EMBL/GenBank/DDBJ whole genome shotgun (WGS) entry which is preliminary data.</text>
</comment>